<keyword evidence="1" id="KW-0472">Membrane</keyword>
<dbReference type="OrthoDB" id="1523787at2"/>
<evidence type="ECO:0000313" key="3">
    <source>
        <dbReference type="Proteomes" id="UP000236454"/>
    </source>
</evidence>
<feature type="transmembrane region" description="Helical" evidence="1">
    <location>
        <begin position="48"/>
        <end position="68"/>
    </location>
</feature>
<dbReference type="InterPro" id="IPR038765">
    <property type="entry name" value="Papain-like_cys_pep_sf"/>
</dbReference>
<dbReference type="EMBL" id="FPAS01000003">
    <property type="protein sequence ID" value="SFT74343.1"/>
    <property type="molecule type" value="Genomic_DNA"/>
</dbReference>
<organism evidence="2 3">
    <name type="scientific">Lishizhenia tianjinensis</name>
    <dbReference type="NCBI Taxonomy" id="477690"/>
    <lineage>
        <taxon>Bacteria</taxon>
        <taxon>Pseudomonadati</taxon>
        <taxon>Bacteroidota</taxon>
        <taxon>Flavobacteriia</taxon>
        <taxon>Flavobacteriales</taxon>
        <taxon>Crocinitomicaceae</taxon>
        <taxon>Lishizhenia</taxon>
    </lineage>
</organism>
<dbReference type="STRING" id="477690.SAMN05216474_2093"/>
<protein>
    <recommendedName>
        <fullName evidence="4">Transglutaminase-like superfamily protein</fullName>
    </recommendedName>
</protein>
<keyword evidence="1" id="KW-1133">Transmembrane helix</keyword>
<dbReference type="SUPFAM" id="SSF54001">
    <property type="entry name" value="Cysteine proteinases"/>
    <property type="match status" value="1"/>
</dbReference>
<accession>A0A1I7AHJ6</accession>
<evidence type="ECO:0000313" key="2">
    <source>
        <dbReference type="EMBL" id="SFT74343.1"/>
    </source>
</evidence>
<proteinExistence type="predicted"/>
<dbReference type="Proteomes" id="UP000236454">
    <property type="component" value="Unassembled WGS sequence"/>
</dbReference>
<keyword evidence="3" id="KW-1185">Reference proteome</keyword>
<feature type="transmembrane region" description="Helical" evidence="1">
    <location>
        <begin position="18"/>
        <end position="36"/>
    </location>
</feature>
<gene>
    <name evidence="2" type="ORF">SAMN05216474_2093</name>
</gene>
<evidence type="ECO:0008006" key="4">
    <source>
        <dbReference type="Google" id="ProtNLM"/>
    </source>
</evidence>
<keyword evidence="1" id="KW-0812">Transmembrane</keyword>
<dbReference type="AlphaFoldDB" id="A0A1I7AHJ6"/>
<evidence type="ECO:0000256" key="1">
    <source>
        <dbReference type="SAM" id="Phobius"/>
    </source>
</evidence>
<reference evidence="2 3" key="1">
    <citation type="submission" date="2016-10" db="EMBL/GenBank/DDBJ databases">
        <authorList>
            <person name="de Groot N.N."/>
        </authorList>
    </citation>
    <scope>NUCLEOTIDE SEQUENCE [LARGE SCALE GENOMIC DNA]</scope>
    <source>
        <strain evidence="2 3">CGMCC 1.7005</strain>
    </source>
</reference>
<sequence>MQKETGEKKREYRWMKRLLAFVLSFFFTLPVFMLVYPRIPSIEIPVGTGIRLDQMILFMFIFLLLYFLIYSLKKYYLYISITLVLAIGLSHFTGLYSLQRFSADYLSLLTNLEKVSESSKFVTKTVPFTREELLREAIDYNNPELIDFARNIATKHFQEYKALSKDSRWIQYFSIFKEIENKWIYMYDPLYEEFFSKASNTAKQLSYNNKFKGDCDDYSIIIAACIRAVGGEVRLVRTNVLLDDGRTVGHLYPEVKIGDKKDFENVAYLLRNLLFPKEIKNKPLRYFLDNKGEVWLNFDYNDHFPGGRYQSNIRISELKV</sequence>
<name>A0A1I7AHJ6_9FLAO</name>
<feature type="transmembrane region" description="Helical" evidence="1">
    <location>
        <begin position="75"/>
        <end position="98"/>
    </location>
</feature>